<organism evidence="1 2">
    <name type="scientific">Mycobacterium yunnanensis</name>
    <dbReference type="NCBI Taxonomy" id="368477"/>
    <lineage>
        <taxon>Bacteria</taxon>
        <taxon>Bacillati</taxon>
        <taxon>Actinomycetota</taxon>
        <taxon>Actinomycetes</taxon>
        <taxon>Mycobacteriales</taxon>
        <taxon>Mycobacteriaceae</taxon>
        <taxon>Mycobacterium</taxon>
    </lineage>
</organism>
<protein>
    <submittedName>
        <fullName evidence="1">Uncharacterized protein</fullName>
    </submittedName>
</protein>
<proteinExistence type="predicted"/>
<dbReference type="InterPro" id="IPR027417">
    <property type="entry name" value="P-loop_NTPase"/>
</dbReference>
<gene>
    <name evidence="1" type="ORF">H7K45_25700</name>
</gene>
<name>A0A9X3C4W3_9MYCO</name>
<dbReference type="SUPFAM" id="SSF52540">
    <property type="entry name" value="P-loop containing nucleoside triphosphate hydrolases"/>
    <property type="match status" value="1"/>
</dbReference>
<dbReference type="Proteomes" id="UP001141629">
    <property type="component" value="Unassembled WGS sequence"/>
</dbReference>
<keyword evidence="2" id="KW-1185">Reference proteome</keyword>
<reference evidence="1" key="1">
    <citation type="submission" date="2020-07" db="EMBL/GenBank/DDBJ databases">
        <authorList>
            <person name="Pettersson B.M.F."/>
            <person name="Behra P.R.K."/>
            <person name="Ramesh M."/>
            <person name="Das S."/>
            <person name="Dasgupta S."/>
            <person name="Kirsebom L.A."/>
        </authorList>
    </citation>
    <scope>NUCLEOTIDE SEQUENCE</scope>
    <source>
        <strain evidence="1">DSM 44838</strain>
    </source>
</reference>
<evidence type="ECO:0000313" key="1">
    <source>
        <dbReference type="EMBL" id="MCV7423952.1"/>
    </source>
</evidence>
<sequence length="1700" mass="185554">MNNEFSAMTPRDHLLEALIRWHLAASEFESERLQFSSVSGKTAAAVAEGLKVMVQAGEMVRSDDAEVARAVGYGIPNWLIPNDASGGHGPLDLATGVGSDALWAAEGDGGAPILGEDDLELAIALVEALSQTSSTTLLENAARLGPDDYDNLARALVHRGAELTASTGALRGDVRSELKDVLSHSGELTVYERELASRLFRVDVPTLFDGRYGLVTGLSVTLGQASGVRSECIHDDVDQPKLHKVFRDAITEGHYAALMLLRNLGVETSRVDLVSRLEYRIVGTAALPDLDQRSVGLPIALYVLERALGLPPLDCAVTGALSREGRIEEMDANSTRLKLAAVRADGFRQRLAARTSIPAGEVGFWQIAATTLRGAAAALWREDWLAVEVTGARGQLESIGVTVSDGYDPDPFALIDDDGVRIGVRSAYHDEVMDFLTSYPSMPMILGGPPGVGKSWTARSVANAMSERGHAVRLVRFEDGTLPEKSALLRIMGLVLTVLPIEPNQPWLLIAEGIDASEEDADLAESIVGVAELGCSVLVLNTTKRASTKRLNQQSIQVLRFRYDYKTMEGLVDRLIEEFPIRFSKAKGYAGILARACAGDLWWMIRLLDFVCQSGPFGDPDSLKAAFLEMRGDGLDDAAMQAAKALAAYSAIGVAAPTIDLLPLTENQLRRLGAREVAESRWLLPSPAAMASLLNERRSWADQVFEALNGPLARLLREEDVESILTMLRGTALINDAEILDKLVRTNRERLLQVMCAGDVATQKLARALSLMSAPLHQVDRGRLALQIFTRLNGYGWRGLTVAGATSVVQLLDKNDNFVVHDVDEPDAHWQRAFRRLEDDISTVAHGASPSHAMGLIRALDRTGRWDLTKKIITHLCRVSLRESRGDSGDDRFAALSIIELTRRMDRRRGPGDDPLESVVVSSKSFRTLVKTAPSGGDAYDFLAHLALTTAIGEGEITPKEVELQLAHRIPRTHAMRLASGLMLLRKHAPSRMRDVRRADIGSAIEGIVPATPPIAMGHLIHTLNKLSPRLAIALHYDATGAPKIEVLNRFVTALATGDHRSAGILLQACANLDIEFNAGGDRFSVALANRLAPLWDTLHTEPRTSVVENVLRALALADLDNFHLVRIAGPLLDKIVEQFKSNFADAGIARLAWLLCEDDNLGETFVEMMSGRIRAGDIDERELSTRMRAVNEPNAMAAYQRLATAVAPELCVSFSKDFAKVRLGAGTSRSWSVVDLLEAVQACTATLGYGGHATPGPKLLRRVAPNGREWGSRLGQAKRAEELSQAIDIFRKIDPVLAEAALNNLHAARDGTQAAHAIVRMINDRSASHAYGLQLLASVSKANPRLSAAVVDRLNKQPVWTNRRWWLVDSDHPVEQGETLRNLAVVGMHLTRKDEDLLRNAWTSPPGASVISMMRSPWSVHKLLFGLQALKPRLAAEFATHLDGPGLVRRLRNGWARDAPAIAPLLIALDQAGRDDIATDIAVMLCEQDPPRLSPWQAGRLVSVMRHLDASKGRLMADSYIDRGPIALVTRGRLTQPNEYLLGIGWLAWQLRKSGCAVPTIELSEPRVAENPIARLWAEVATGAVSRNDAVERVVRLSTLLAPFSSWTGAACLLLGSTLGVTDQLVEVEFDFERAFASNSEWLVEILDAARRDHVLDEFVEENIESVERAARSILSTSTLHPVELSHLLEQRRRRYTGS</sequence>
<accession>A0A9X3C4W3</accession>
<reference evidence="1" key="2">
    <citation type="journal article" date="2022" name="BMC Genomics">
        <title>Comparative genome analysis of mycobacteria focusing on tRNA and non-coding RNA.</title>
        <authorList>
            <person name="Behra P.R.K."/>
            <person name="Pettersson B.M.F."/>
            <person name="Ramesh M."/>
            <person name="Das S."/>
            <person name="Dasgupta S."/>
            <person name="Kirsebom L.A."/>
        </authorList>
    </citation>
    <scope>NUCLEOTIDE SEQUENCE</scope>
    <source>
        <strain evidence="1">DSM 44838</strain>
    </source>
</reference>
<comment type="caution">
    <text evidence="1">The sequence shown here is derived from an EMBL/GenBank/DDBJ whole genome shotgun (WGS) entry which is preliminary data.</text>
</comment>
<dbReference type="RefSeq" id="WP_263998927.1">
    <property type="nucleotide sequence ID" value="NZ_JACKVK010000013.1"/>
</dbReference>
<evidence type="ECO:0000313" key="2">
    <source>
        <dbReference type="Proteomes" id="UP001141629"/>
    </source>
</evidence>
<dbReference type="EMBL" id="JACKVK010000013">
    <property type="protein sequence ID" value="MCV7423952.1"/>
    <property type="molecule type" value="Genomic_DNA"/>
</dbReference>
<dbReference type="Gene3D" id="3.40.50.300">
    <property type="entry name" value="P-loop containing nucleotide triphosphate hydrolases"/>
    <property type="match status" value="1"/>
</dbReference>